<dbReference type="InterPro" id="IPR026579">
    <property type="entry name" value="FtsQ"/>
</dbReference>
<name>A0A5D4XGW0_9GAMM</name>
<evidence type="ECO:0000256" key="4">
    <source>
        <dbReference type="ARBA" id="ARBA00022618"/>
    </source>
</evidence>
<reference evidence="12 13" key="1">
    <citation type="submission" date="2019-08" db="EMBL/GenBank/DDBJ databases">
        <title>Luteimonas viscosus sp. nov., isolated from soil of a sunflower field.</title>
        <authorList>
            <person name="Jianli Z."/>
            <person name="Ying Z."/>
        </authorList>
    </citation>
    <scope>NUCLEOTIDE SEQUENCE [LARGE SCALE GENOMIC DNA]</scope>
    <source>
        <strain evidence="12 13">XBU10</strain>
    </source>
</reference>
<evidence type="ECO:0000256" key="10">
    <source>
        <dbReference type="SAM" id="MobiDB-lite"/>
    </source>
</evidence>
<proteinExistence type="inferred from homology"/>
<evidence type="ECO:0000256" key="8">
    <source>
        <dbReference type="ARBA" id="ARBA00023306"/>
    </source>
</evidence>
<dbReference type="InterPro" id="IPR013685">
    <property type="entry name" value="POTRA_FtsQ_type"/>
</dbReference>
<evidence type="ECO:0000259" key="11">
    <source>
        <dbReference type="PROSITE" id="PS51779"/>
    </source>
</evidence>
<feature type="domain" description="POTRA" evidence="11">
    <location>
        <begin position="34"/>
        <end position="103"/>
    </location>
</feature>
<comment type="function">
    <text evidence="9">Essential cell division protein. May link together the upstream cell division proteins, which are predominantly cytoplasmic, with the downstream cell division proteins, which are predominantly periplasmic. May control correct divisome assembly.</text>
</comment>
<dbReference type="GO" id="GO:0005886">
    <property type="term" value="C:plasma membrane"/>
    <property type="evidence" value="ECO:0007669"/>
    <property type="project" value="UniProtKB-SubCell"/>
</dbReference>
<evidence type="ECO:0000256" key="9">
    <source>
        <dbReference type="HAMAP-Rule" id="MF_00911"/>
    </source>
</evidence>
<keyword evidence="7 9" id="KW-0472">Membrane</keyword>
<evidence type="ECO:0000256" key="2">
    <source>
        <dbReference type="ARBA" id="ARBA00022475"/>
    </source>
</evidence>
<evidence type="ECO:0000256" key="7">
    <source>
        <dbReference type="ARBA" id="ARBA00023136"/>
    </source>
</evidence>
<keyword evidence="5 9" id="KW-0812">Transmembrane</keyword>
<evidence type="ECO:0000313" key="12">
    <source>
        <dbReference type="EMBL" id="TYT23183.1"/>
    </source>
</evidence>
<keyword evidence="2 9" id="KW-1003">Cell membrane</keyword>
<keyword evidence="13" id="KW-1185">Reference proteome</keyword>
<dbReference type="GO" id="GO:0090529">
    <property type="term" value="P:cell septum assembly"/>
    <property type="evidence" value="ECO:0007669"/>
    <property type="project" value="InterPro"/>
</dbReference>
<organism evidence="12 13">
    <name type="scientific">Luteimonas viscosa</name>
    <dbReference type="NCBI Taxonomy" id="1132694"/>
    <lineage>
        <taxon>Bacteria</taxon>
        <taxon>Pseudomonadati</taxon>
        <taxon>Pseudomonadota</taxon>
        <taxon>Gammaproteobacteria</taxon>
        <taxon>Lysobacterales</taxon>
        <taxon>Lysobacteraceae</taxon>
        <taxon>Luteimonas</taxon>
    </lineage>
</organism>
<dbReference type="Pfam" id="PF03799">
    <property type="entry name" value="FtsQ_DivIB_C"/>
    <property type="match status" value="1"/>
</dbReference>
<evidence type="ECO:0000256" key="1">
    <source>
        <dbReference type="ARBA" id="ARBA00004370"/>
    </source>
</evidence>
<dbReference type="PANTHER" id="PTHR35851:SF1">
    <property type="entry name" value="CELL DIVISION PROTEIN FTSQ"/>
    <property type="match status" value="1"/>
</dbReference>
<keyword evidence="6 9" id="KW-1133">Transmembrane helix</keyword>
<dbReference type="GO" id="GO:0043093">
    <property type="term" value="P:FtsZ-dependent cytokinesis"/>
    <property type="evidence" value="ECO:0007669"/>
    <property type="project" value="UniProtKB-UniRule"/>
</dbReference>
<comment type="subunit">
    <text evidence="9">Part of a complex composed of FtsB, FtsL and FtsQ.</text>
</comment>
<dbReference type="PROSITE" id="PS51779">
    <property type="entry name" value="POTRA"/>
    <property type="match status" value="1"/>
</dbReference>
<dbReference type="InterPro" id="IPR034746">
    <property type="entry name" value="POTRA"/>
</dbReference>
<dbReference type="EMBL" id="VTFT01000003">
    <property type="protein sequence ID" value="TYT23183.1"/>
    <property type="molecule type" value="Genomic_DNA"/>
</dbReference>
<evidence type="ECO:0000256" key="6">
    <source>
        <dbReference type="ARBA" id="ARBA00022989"/>
    </source>
</evidence>
<evidence type="ECO:0000313" key="13">
    <source>
        <dbReference type="Proteomes" id="UP000324973"/>
    </source>
</evidence>
<dbReference type="InterPro" id="IPR045335">
    <property type="entry name" value="FtsQ_C_sf"/>
</dbReference>
<gene>
    <name evidence="9" type="primary">ftsQ</name>
    <name evidence="12" type="ORF">FZO89_17320</name>
</gene>
<sequence>MRRILQVSTWALAVALVVLPVVALVNGWIGSERWPLRTLRVTDGLERVDTARLREALLPHAGSGFFAVRLDQAQAAVAKLPWVEHAEVRKRWPDVLEVRIVEHRPFARWGEERLLSEQGRLFPVAGIEVPAGLPRLHGPDARVPDVVALYNESREVFAPGGFVVAQLSLDRRESWSLTLGNGVEVTVGSQEPRLRLARFARVLPQLLARNPQPLQRADLRYTNGFALTWGEEQEAAQSVPAGAGRAPSGQNDLARAVTNHQSRITNHGSST</sequence>
<dbReference type="OrthoDB" id="9790370at2"/>
<dbReference type="PANTHER" id="PTHR35851">
    <property type="entry name" value="CELL DIVISION PROTEIN FTSQ"/>
    <property type="match status" value="1"/>
</dbReference>
<dbReference type="Pfam" id="PF08478">
    <property type="entry name" value="POTRA_1"/>
    <property type="match status" value="1"/>
</dbReference>
<dbReference type="Gene3D" id="3.10.20.310">
    <property type="entry name" value="membrane protein fhac"/>
    <property type="match status" value="1"/>
</dbReference>
<comment type="similarity">
    <text evidence="9">Belongs to the FtsQ/DivIB family. FtsQ subfamily.</text>
</comment>
<comment type="caution">
    <text evidence="12">The sequence shown here is derived from an EMBL/GenBank/DDBJ whole genome shotgun (WGS) entry which is preliminary data.</text>
</comment>
<dbReference type="HAMAP" id="MF_00911">
    <property type="entry name" value="FtsQ_subfam"/>
    <property type="match status" value="1"/>
</dbReference>
<dbReference type="AlphaFoldDB" id="A0A5D4XGW0"/>
<dbReference type="RefSeq" id="WP_149104890.1">
    <property type="nucleotide sequence ID" value="NZ_VTFT01000003.1"/>
</dbReference>
<evidence type="ECO:0000256" key="5">
    <source>
        <dbReference type="ARBA" id="ARBA00022692"/>
    </source>
</evidence>
<evidence type="ECO:0000256" key="3">
    <source>
        <dbReference type="ARBA" id="ARBA00022519"/>
    </source>
</evidence>
<dbReference type="Proteomes" id="UP000324973">
    <property type="component" value="Unassembled WGS sequence"/>
</dbReference>
<feature type="region of interest" description="Disordered" evidence="10">
    <location>
        <begin position="236"/>
        <end position="271"/>
    </location>
</feature>
<accession>A0A5D4XGW0</accession>
<keyword evidence="3 9" id="KW-0997">Cell inner membrane</keyword>
<feature type="compositionally biased region" description="Polar residues" evidence="10">
    <location>
        <begin position="258"/>
        <end position="271"/>
    </location>
</feature>
<comment type="subcellular location">
    <subcellularLocation>
        <location evidence="9">Cell inner membrane</location>
        <topology evidence="9">Single-pass type II membrane protein</topology>
    </subcellularLocation>
    <subcellularLocation>
        <location evidence="1">Membrane</location>
    </subcellularLocation>
    <text evidence="9">Localizes to the division septum.</text>
</comment>
<protein>
    <recommendedName>
        <fullName evidence="9">Cell division protein FtsQ</fullName>
    </recommendedName>
</protein>
<dbReference type="InterPro" id="IPR005548">
    <property type="entry name" value="Cell_div_FtsQ/DivIB_C"/>
</dbReference>
<dbReference type="Gene3D" id="3.40.50.11690">
    <property type="entry name" value="Cell division protein FtsQ/DivIB"/>
    <property type="match status" value="1"/>
</dbReference>
<keyword evidence="8 9" id="KW-0131">Cell cycle</keyword>
<dbReference type="GO" id="GO:0032153">
    <property type="term" value="C:cell division site"/>
    <property type="evidence" value="ECO:0007669"/>
    <property type="project" value="UniProtKB-UniRule"/>
</dbReference>
<keyword evidence="4 9" id="KW-0132">Cell division</keyword>